<proteinExistence type="predicted"/>
<accession>A0ACB8BBX7</accession>
<name>A0ACB8BBX7_9AGAM</name>
<protein>
    <submittedName>
        <fullName evidence="1">Uncharacterized protein</fullName>
    </submittedName>
</protein>
<sequence>MAFLNPGDGEAQRETLEASASSSPNPAYLARAPSDTHPHRSPTASPQLPSVCSAELESPTRPSTPRSTPVDPRMRDGVERRAFSPAPASATPASSHTTTRASSEASSDVTQERSRTEVTEPDDSAAQRETTEARAQSLSPVHASPARASSVLDPARPPAFLRQLPSVGSVSPALQSRPPFLQHHSSVPRVYSSVERSPISSAPPPLSPLTPPAFSATTNTSSEASTDVAQERSREAFFELGVSATETGVGKSVSRETESAGRVACFSLVSFLLLV</sequence>
<keyword evidence="2" id="KW-1185">Reference proteome</keyword>
<reference evidence="1" key="1">
    <citation type="journal article" date="2021" name="New Phytol.">
        <title>Evolutionary innovations through gain and loss of genes in the ectomycorrhizal Boletales.</title>
        <authorList>
            <person name="Wu G."/>
            <person name="Miyauchi S."/>
            <person name="Morin E."/>
            <person name="Kuo A."/>
            <person name="Drula E."/>
            <person name="Varga T."/>
            <person name="Kohler A."/>
            <person name="Feng B."/>
            <person name="Cao Y."/>
            <person name="Lipzen A."/>
            <person name="Daum C."/>
            <person name="Hundley H."/>
            <person name="Pangilinan J."/>
            <person name="Johnson J."/>
            <person name="Barry K."/>
            <person name="LaButti K."/>
            <person name="Ng V."/>
            <person name="Ahrendt S."/>
            <person name="Min B."/>
            <person name="Choi I.G."/>
            <person name="Park H."/>
            <person name="Plett J.M."/>
            <person name="Magnuson J."/>
            <person name="Spatafora J.W."/>
            <person name="Nagy L.G."/>
            <person name="Henrissat B."/>
            <person name="Grigoriev I.V."/>
            <person name="Yang Z.L."/>
            <person name="Xu J."/>
            <person name="Martin F.M."/>
        </authorList>
    </citation>
    <scope>NUCLEOTIDE SEQUENCE</scope>
    <source>
        <strain evidence="1">KUC20120723A-06</strain>
    </source>
</reference>
<dbReference type="Proteomes" id="UP000790709">
    <property type="component" value="Unassembled WGS sequence"/>
</dbReference>
<evidence type="ECO:0000313" key="2">
    <source>
        <dbReference type="Proteomes" id="UP000790709"/>
    </source>
</evidence>
<evidence type="ECO:0000313" key="1">
    <source>
        <dbReference type="EMBL" id="KAH7923129.1"/>
    </source>
</evidence>
<comment type="caution">
    <text evidence="1">The sequence shown here is derived from an EMBL/GenBank/DDBJ whole genome shotgun (WGS) entry which is preliminary data.</text>
</comment>
<gene>
    <name evidence="1" type="ORF">BV22DRAFT_608114</name>
</gene>
<dbReference type="EMBL" id="MU266462">
    <property type="protein sequence ID" value="KAH7923129.1"/>
    <property type="molecule type" value="Genomic_DNA"/>
</dbReference>
<organism evidence="1 2">
    <name type="scientific">Leucogyrophana mollusca</name>
    <dbReference type="NCBI Taxonomy" id="85980"/>
    <lineage>
        <taxon>Eukaryota</taxon>
        <taxon>Fungi</taxon>
        <taxon>Dikarya</taxon>
        <taxon>Basidiomycota</taxon>
        <taxon>Agaricomycotina</taxon>
        <taxon>Agaricomycetes</taxon>
        <taxon>Agaricomycetidae</taxon>
        <taxon>Boletales</taxon>
        <taxon>Boletales incertae sedis</taxon>
        <taxon>Leucogyrophana</taxon>
    </lineage>
</organism>